<protein>
    <submittedName>
        <fullName evidence="2">Heavy-metal-associated domain-containing protein</fullName>
    </submittedName>
</protein>
<dbReference type="Pfam" id="PF00403">
    <property type="entry name" value="HMA"/>
    <property type="match status" value="1"/>
</dbReference>
<organism evidence="2 3">
    <name type="scientific">Parasporobacterium paucivorans DSM 15970</name>
    <dbReference type="NCBI Taxonomy" id="1122934"/>
    <lineage>
        <taxon>Bacteria</taxon>
        <taxon>Bacillati</taxon>
        <taxon>Bacillota</taxon>
        <taxon>Clostridia</taxon>
        <taxon>Lachnospirales</taxon>
        <taxon>Lachnospiraceae</taxon>
        <taxon>Parasporobacterium</taxon>
    </lineage>
</organism>
<dbReference type="GO" id="GO:0019829">
    <property type="term" value="F:ATPase-coupled monoatomic cation transmembrane transporter activity"/>
    <property type="evidence" value="ECO:0007669"/>
    <property type="project" value="InterPro"/>
</dbReference>
<dbReference type="SUPFAM" id="SSF55008">
    <property type="entry name" value="HMA, heavy metal-associated domain"/>
    <property type="match status" value="1"/>
</dbReference>
<name>A0A1M6LCF9_9FIRM</name>
<dbReference type="GO" id="GO:0016020">
    <property type="term" value="C:membrane"/>
    <property type="evidence" value="ECO:0007669"/>
    <property type="project" value="InterPro"/>
</dbReference>
<sequence>MEKIYRIENLGCANCAAKMERAIGKIPGVHSVTINFMTQKMILDAEEDKLPRITETAAEKIRKIERQAVLKES</sequence>
<dbReference type="STRING" id="1122934.SAMN02745691_02375"/>
<dbReference type="InterPro" id="IPR027256">
    <property type="entry name" value="P-typ_ATPase_IB"/>
</dbReference>
<dbReference type="EMBL" id="FQYT01000034">
    <property type="protein sequence ID" value="SHJ68887.1"/>
    <property type="molecule type" value="Genomic_DNA"/>
</dbReference>
<dbReference type="RefSeq" id="WP_073994610.1">
    <property type="nucleotide sequence ID" value="NZ_FQYT01000034.1"/>
</dbReference>
<evidence type="ECO:0000259" key="1">
    <source>
        <dbReference type="PROSITE" id="PS50846"/>
    </source>
</evidence>
<reference evidence="2 3" key="1">
    <citation type="submission" date="2016-11" db="EMBL/GenBank/DDBJ databases">
        <authorList>
            <person name="Jaros S."/>
            <person name="Januszkiewicz K."/>
            <person name="Wedrychowicz H."/>
        </authorList>
    </citation>
    <scope>NUCLEOTIDE SEQUENCE [LARGE SCALE GENOMIC DNA]</scope>
    <source>
        <strain evidence="2 3">DSM 15970</strain>
    </source>
</reference>
<evidence type="ECO:0000313" key="3">
    <source>
        <dbReference type="Proteomes" id="UP000184342"/>
    </source>
</evidence>
<dbReference type="PRINTS" id="PR00941">
    <property type="entry name" value="CDATPASE"/>
</dbReference>
<feature type="domain" description="HMA" evidence="1">
    <location>
        <begin position="1"/>
        <end position="69"/>
    </location>
</feature>
<proteinExistence type="predicted"/>
<keyword evidence="3" id="KW-1185">Reference proteome</keyword>
<dbReference type="InterPro" id="IPR006121">
    <property type="entry name" value="HMA_dom"/>
</dbReference>
<dbReference type="Gene3D" id="3.30.70.100">
    <property type="match status" value="1"/>
</dbReference>
<dbReference type="OrthoDB" id="7068874at2"/>
<gene>
    <name evidence="2" type="ORF">SAMN02745691_02375</name>
</gene>
<dbReference type="CDD" id="cd00371">
    <property type="entry name" value="HMA"/>
    <property type="match status" value="1"/>
</dbReference>
<dbReference type="InterPro" id="IPR036163">
    <property type="entry name" value="HMA_dom_sf"/>
</dbReference>
<dbReference type="Proteomes" id="UP000184342">
    <property type="component" value="Unassembled WGS sequence"/>
</dbReference>
<accession>A0A1M6LCF9</accession>
<dbReference type="AlphaFoldDB" id="A0A1M6LCF9"/>
<dbReference type="GO" id="GO:0046872">
    <property type="term" value="F:metal ion binding"/>
    <property type="evidence" value="ECO:0007669"/>
    <property type="project" value="InterPro"/>
</dbReference>
<evidence type="ECO:0000313" key="2">
    <source>
        <dbReference type="EMBL" id="SHJ68887.1"/>
    </source>
</evidence>
<dbReference type="PROSITE" id="PS50846">
    <property type="entry name" value="HMA_2"/>
    <property type="match status" value="1"/>
</dbReference>